<dbReference type="EMBL" id="WBUI01000004">
    <property type="protein sequence ID" value="KAB2934074.1"/>
    <property type="molecule type" value="Genomic_DNA"/>
</dbReference>
<evidence type="ECO:0000313" key="2">
    <source>
        <dbReference type="Proteomes" id="UP000460298"/>
    </source>
</evidence>
<organism evidence="1 2">
    <name type="scientific">Leptonema illini</name>
    <dbReference type="NCBI Taxonomy" id="183"/>
    <lineage>
        <taxon>Bacteria</taxon>
        <taxon>Pseudomonadati</taxon>
        <taxon>Spirochaetota</taxon>
        <taxon>Spirochaetia</taxon>
        <taxon>Leptospirales</taxon>
        <taxon>Leptospiraceae</taxon>
        <taxon>Leptonema</taxon>
    </lineage>
</organism>
<comment type="caution">
    <text evidence="1">The sequence shown here is derived from an EMBL/GenBank/DDBJ whole genome shotgun (WGS) entry which is preliminary data.</text>
</comment>
<dbReference type="AlphaFoldDB" id="A0A833H3F2"/>
<accession>A0A833H3F2</accession>
<proteinExistence type="predicted"/>
<name>A0A833H3F2_9LEPT</name>
<gene>
    <name evidence="1" type="ORF">F9K24_06320</name>
</gene>
<protein>
    <submittedName>
        <fullName evidence="1">Uncharacterized protein</fullName>
    </submittedName>
</protein>
<sequence>MEQEIAQIAERWDAFLNKIENRFHEIVDEAHAALPALLQVEHFDTTPFGVAWQGIETQLKELISKISDTWQEKVTPALEEIQEREEAAVEDREGSLDEFYARFYPLYEREQSKGHTLEHQLDRELRIAGIRVPAAAAHLLHDEARKALAKTFQCTQCQAPLQLSNNFFRSYYQTCDYCQTVNTFEPGTIARNVEHFALHALAEEAAFEEALAYYDMELKYRSQRDDESPVLSKEELLQCYTAYAEKYLKARIEIIPDYANQYESDLASRIEHVRKWTLGEHGLDFSIPTNEERSR</sequence>
<reference evidence="1 2" key="1">
    <citation type="submission" date="2019-10" db="EMBL/GenBank/DDBJ databases">
        <title>Extracellular Electron Transfer in a Candidatus Methanoperedens spp. Enrichment Culture.</title>
        <authorList>
            <person name="Berger S."/>
            <person name="Rangel Shaw D."/>
            <person name="Berben T."/>
            <person name="In 'T Zandt M."/>
            <person name="Frank J."/>
            <person name="Reimann J."/>
            <person name="Jetten M.S.M."/>
            <person name="Welte C.U."/>
        </authorList>
    </citation>
    <scope>NUCLEOTIDE SEQUENCE [LARGE SCALE GENOMIC DNA]</scope>
    <source>
        <strain evidence="1">SB12</strain>
    </source>
</reference>
<dbReference type="Proteomes" id="UP000460298">
    <property type="component" value="Unassembled WGS sequence"/>
</dbReference>
<evidence type="ECO:0000313" key="1">
    <source>
        <dbReference type="EMBL" id="KAB2934074.1"/>
    </source>
</evidence>